<dbReference type="PANTHER" id="PTHR47545">
    <property type="entry name" value="MULTIFUNCTIONAL CCA PROTEIN"/>
    <property type="match status" value="1"/>
</dbReference>
<evidence type="ECO:0000256" key="4">
    <source>
        <dbReference type="ARBA" id="ARBA00022695"/>
    </source>
</evidence>
<evidence type="ECO:0000256" key="10">
    <source>
        <dbReference type="ARBA" id="ARBA00022842"/>
    </source>
</evidence>
<accession>A0ABT1GAU4</accession>
<evidence type="ECO:0000256" key="2">
    <source>
        <dbReference type="ARBA" id="ARBA00022679"/>
    </source>
</evidence>
<dbReference type="InterPro" id="IPR050124">
    <property type="entry name" value="tRNA_CCA-adding_enzyme"/>
</dbReference>
<dbReference type="EC" id="3.1.4.-" evidence="12"/>
<evidence type="ECO:0000256" key="9">
    <source>
        <dbReference type="ARBA" id="ARBA00022840"/>
    </source>
</evidence>
<evidence type="ECO:0000256" key="6">
    <source>
        <dbReference type="ARBA" id="ARBA00022741"/>
    </source>
</evidence>
<keyword evidence="3 12" id="KW-0819">tRNA processing</keyword>
<comment type="miscellaneous">
    <text evidence="12">A single active site specifically recognizes both ATP and CTP and is responsible for their addition.</text>
</comment>
<evidence type="ECO:0000256" key="12">
    <source>
        <dbReference type="HAMAP-Rule" id="MF_01261"/>
    </source>
</evidence>
<dbReference type="CDD" id="cd05398">
    <property type="entry name" value="NT_ClassII-CCAase"/>
    <property type="match status" value="1"/>
</dbReference>
<keyword evidence="8 12" id="KW-0378">Hydrolase</keyword>
<feature type="binding site" evidence="12">
    <location>
        <position position="14"/>
    </location>
    <ligand>
        <name>ATP</name>
        <dbReference type="ChEBI" id="CHEBI:30616"/>
    </ligand>
</feature>
<comment type="domain">
    <text evidence="12">Comprises two domains: an N-terminal domain containing the nucleotidyltransferase activity and a C-terminal HD domain associated with both phosphodiesterase and phosphatase activities.</text>
</comment>
<keyword evidence="11 12" id="KW-0694">RNA-binding</keyword>
<evidence type="ECO:0000313" key="15">
    <source>
        <dbReference type="Proteomes" id="UP001523550"/>
    </source>
</evidence>
<name>A0ABT1GAU4_9GAMM</name>
<dbReference type="Pfam" id="PF01966">
    <property type="entry name" value="HD"/>
    <property type="match status" value="1"/>
</dbReference>
<feature type="binding site" evidence="12">
    <location>
        <position position="11"/>
    </location>
    <ligand>
        <name>ATP</name>
        <dbReference type="ChEBI" id="CHEBI:30616"/>
    </ligand>
</feature>
<comment type="catalytic activity">
    <reaction evidence="12">
        <text>a tRNA precursor + 2 CTP + ATP = a tRNA with a 3' CCA end + 3 diphosphate</text>
        <dbReference type="Rhea" id="RHEA:14433"/>
        <dbReference type="Rhea" id="RHEA-COMP:10465"/>
        <dbReference type="Rhea" id="RHEA-COMP:10468"/>
        <dbReference type="ChEBI" id="CHEBI:30616"/>
        <dbReference type="ChEBI" id="CHEBI:33019"/>
        <dbReference type="ChEBI" id="CHEBI:37563"/>
        <dbReference type="ChEBI" id="CHEBI:74896"/>
        <dbReference type="ChEBI" id="CHEBI:83071"/>
        <dbReference type="EC" id="2.7.7.72"/>
    </reaction>
</comment>
<dbReference type="SUPFAM" id="SSF81891">
    <property type="entry name" value="Poly A polymerase C-terminal region-like"/>
    <property type="match status" value="1"/>
</dbReference>
<dbReference type="InterPro" id="IPR012006">
    <property type="entry name" value="CCA_bact"/>
</dbReference>
<dbReference type="CDD" id="cd00077">
    <property type="entry name" value="HDc"/>
    <property type="match status" value="1"/>
</dbReference>
<dbReference type="InterPro" id="IPR006674">
    <property type="entry name" value="HD_domain"/>
</dbReference>
<evidence type="ECO:0000256" key="3">
    <source>
        <dbReference type="ARBA" id="ARBA00022694"/>
    </source>
</evidence>
<dbReference type="GO" id="GO:0004810">
    <property type="term" value="F:CCA tRNA nucleotidyltransferase activity"/>
    <property type="evidence" value="ECO:0007669"/>
    <property type="project" value="UniProtKB-EC"/>
</dbReference>
<dbReference type="Proteomes" id="UP001523550">
    <property type="component" value="Unassembled WGS sequence"/>
</dbReference>
<dbReference type="NCBIfam" id="NF008137">
    <property type="entry name" value="PRK10885.1"/>
    <property type="match status" value="1"/>
</dbReference>
<evidence type="ECO:0000256" key="8">
    <source>
        <dbReference type="ARBA" id="ARBA00022801"/>
    </source>
</evidence>
<sequence length="414" mass="46456">MKELEAYLVGGAVRDHLLGLPAGDRDWVVVGETPESMQARGFKPVGRDFPVFLHPETREEYALARTERKVGRGHQGFQFHASPTVSLEEDLARRDLTINAMAQRPDGMLVDPYQGQADLAERQLRHVSEAFREDPLRVLRVARFAARFHHLGFEVAPETLSLMQSMSSPEELGALSAERVWAETERALGEPSPQVYVQILRQSGALAVLFPELDRLFGVPQPEAHHPEVDTGDHVLMVLAQSAQLSEDPRVRFAALVHDLGKGLTPRDQWPAHHGHEAAGEEQVRSLAKRLRVPRAYERLGRMSARWHAHVHRALELKPATVMKLLEGCDAFRRPEDFERFLIACEADARGRAGLEGRAYPQADWIRDCWSAAAAITGKDVDPERYQGPRFGEALRRMRIKAIEQVLSAREGAS</sequence>
<dbReference type="PROSITE" id="PS51831">
    <property type="entry name" value="HD"/>
    <property type="match status" value="1"/>
</dbReference>
<dbReference type="HAMAP" id="MF_01262">
    <property type="entry name" value="CCA_bact_type2"/>
    <property type="match status" value="1"/>
</dbReference>
<evidence type="ECO:0000256" key="1">
    <source>
        <dbReference type="ARBA" id="ARBA00022596"/>
    </source>
</evidence>
<dbReference type="GO" id="GO:0016787">
    <property type="term" value="F:hydrolase activity"/>
    <property type="evidence" value="ECO:0007669"/>
    <property type="project" value="UniProtKB-KW"/>
</dbReference>
<keyword evidence="1 12" id="KW-0533">Nickel</keyword>
<feature type="binding site" evidence="12">
    <location>
        <position position="26"/>
    </location>
    <ligand>
        <name>Mg(2+)</name>
        <dbReference type="ChEBI" id="CHEBI:18420"/>
    </ligand>
</feature>
<dbReference type="Pfam" id="PF12627">
    <property type="entry name" value="PolyA_pol_RNAbd"/>
    <property type="match status" value="1"/>
</dbReference>
<feature type="binding site" evidence="12">
    <location>
        <position position="94"/>
    </location>
    <ligand>
        <name>ATP</name>
        <dbReference type="ChEBI" id="CHEBI:30616"/>
    </ligand>
</feature>
<comment type="catalytic activity">
    <reaction evidence="12">
        <text>a tRNA with a 3' CCA end + 2 CTP + ATP = a tRNA with a 3' CCACCA end + 3 diphosphate</text>
        <dbReference type="Rhea" id="RHEA:76235"/>
        <dbReference type="Rhea" id="RHEA-COMP:10468"/>
        <dbReference type="Rhea" id="RHEA-COMP:18655"/>
        <dbReference type="ChEBI" id="CHEBI:30616"/>
        <dbReference type="ChEBI" id="CHEBI:33019"/>
        <dbReference type="ChEBI" id="CHEBI:37563"/>
        <dbReference type="ChEBI" id="CHEBI:83071"/>
        <dbReference type="ChEBI" id="CHEBI:195187"/>
    </reaction>
</comment>
<comment type="subunit">
    <text evidence="12">Monomer. Can also form homodimers and oligomers.</text>
</comment>
<keyword evidence="2 12" id="KW-0808">Transferase</keyword>
<feature type="binding site" evidence="12">
    <location>
        <position position="94"/>
    </location>
    <ligand>
        <name>CTP</name>
        <dbReference type="ChEBI" id="CHEBI:37563"/>
    </ligand>
</feature>
<keyword evidence="10 12" id="KW-0460">Magnesium</keyword>
<dbReference type="HAMAP" id="MF_01261">
    <property type="entry name" value="CCA_bact_type1"/>
    <property type="match status" value="1"/>
</dbReference>
<reference evidence="14 15" key="1">
    <citation type="submission" date="2022-03" db="EMBL/GenBank/DDBJ databases">
        <title>Genomic Encyclopedia of Type Strains, Phase III (KMG-III): the genomes of soil and plant-associated and newly described type strains.</title>
        <authorList>
            <person name="Whitman W."/>
        </authorList>
    </citation>
    <scope>NUCLEOTIDE SEQUENCE [LARGE SCALE GENOMIC DNA]</scope>
    <source>
        <strain evidence="14 15">BSker1</strain>
    </source>
</reference>
<dbReference type="PIRSF" id="PIRSF000813">
    <property type="entry name" value="CCA_bact"/>
    <property type="match status" value="1"/>
</dbReference>
<evidence type="ECO:0000256" key="5">
    <source>
        <dbReference type="ARBA" id="ARBA00022723"/>
    </source>
</evidence>
<feature type="binding site" evidence="12">
    <location>
        <position position="140"/>
    </location>
    <ligand>
        <name>CTP</name>
        <dbReference type="ChEBI" id="CHEBI:37563"/>
    </ligand>
</feature>
<evidence type="ECO:0000259" key="13">
    <source>
        <dbReference type="PROSITE" id="PS51831"/>
    </source>
</evidence>
<dbReference type="EC" id="2.7.7.72" evidence="12"/>
<comment type="cofactor">
    <cofactor evidence="12">
        <name>Mg(2+)</name>
        <dbReference type="ChEBI" id="CHEBI:18420"/>
    </cofactor>
    <text evidence="12">Magnesium is required for nucleotidyltransferase activity.</text>
</comment>
<keyword evidence="5 12" id="KW-0479">Metal-binding</keyword>
<keyword evidence="9 12" id="KW-0067">ATP-binding</keyword>
<dbReference type="SUPFAM" id="SSF81301">
    <property type="entry name" value="Nucleotidyltransferase"/>
    <property type="match status" value="1"/>
</dbReference>
<feature type="binding site" evidence="12">
    <location>
        <position position="11"/>
    </location>
    <ligand>
        <name>CTP</name>
        <dbReference type="ChEBI" id="CHEBI:37563"/>
    </ligand>
</feature>
<comment type="similarity">
    <text evidence="12">Belongs to the tRNA nucleotidyltransferase/poly(A) polymerase family. Bacterial CCA-adding enzyme type 1 subfamily.</text>
</comment>
<keyword evidence="6 12" id="KW-0547">Nucleotide-binding</keyword>
<comment type="cofactor">
    <cofactor evidence="12">
        <name>Ni(2+)</name>
        <dbReference type="ChEBI" id="CHEBI:49786"/>
    </cofactor>
    <text evidence="12">Nickel for phosphatase activity.</text>
</comment>
<dbReference type="SMART" id="SM00471">
    <property type="entry name" value="HDc"/>
    <property type="match status" value="1"/>
</dbReference>
<comment type="caution">
    <text evidence="14">The sequence shown here is derived from an EMBL/GenBank/DDBJ whole genome shotgun (WGS) entry which is preliminary data.</text>
</comment>
<comment type="function">
    <text evidence="12">Catalyzes the addition and repair of the essential 3'-terminal CCA sequence in tRNAs without using a nucleic acid template. Adds these three nucleotides in the order of C, C, and A to the tRNA nucleotide-73, using CTP and ATP as substrates and producing inorganic pyrophosphate. tRNA 3'-terminal CCA addition is required both for tRNA processing and repair. Also involved in tRNA surveillance by mediating tandem CCA addition to generate a CCACCA at the 3' terminus of unstable tRNAs. While stable tRNAs receive only 3'-terminal CCA, unstable tRNAs are marked with CCACCA and rapidly degraded.</text>
</comment>
<proteinExistence type="inferred from homology"/>
<keyword evidence="7 12" id="KW-0692">RNA repair</keyword>
<dbReference type="EMBL" id="JALJYF010000002">
    <property type="protein sequence ID" value="MCP1728451.1"/>
    <property type="molecule type" value="Genomic_DNA"/>
</dbReference>
<keyword evidence="12" id="KW-0511">Multifunctional enzyme</keyword>
<feature type="domain" description="HD" evidence="13">
    <location>
        <begin position="231"/>
        <end position="332"/>
    </location>
</feature>
<organism evidence="14 15">
    <name type="scientific">Natronospira proteinivora</name>
    <dbReference type="NCBI Taxonomy" id="1807133"/>
    <lineage>
        <taxon>Bacteria</taxon>
        <taxon>Pseudomonadati</taxon>
        <taxon>Pseudomonadota</taxon>
        <taxon>Gammaproteobacteria</taxon>
        <taxon>Natronospirales</taxon>
        <taxon>Natronospiraceae</taxon>
        <taxon>Natronospira</taxon>
    </lineage>
</organism>
<evidence type="ECO:0000313" key="14">
    <source>
        <dbReference type="EMBL" id="MCP1728451.1"/>
    </source>
</evidence>
<evidence type="ECO:0000256" key="7">
    <source>
        <dbReference type="ARBA" id="ARBA00022800"/>
    </source>
</evidence>
<evidence type="ECO:0000256" key="11">
    <source>
        <dbReference type="ARBA" id="ARBA00022884"/>
    </source>
</evidence>
<dbReference type="InterPro" id="IPR032828">
    <property type="entry name" value="PolyA_RNA-bd"/>
</dbReference>
<dbReference type="InterPro" id="IPR043519">
    <property type="entry name" value="NT_sf"/>
</dbReference>
<dbReference type="Gene3D" id="1.10.3090.10">
    <property type="entry name" value="cca-adding enzyme, domain 2"/>
    <property type="match status" value="1"/>
</dbReference>
<feature type="binding site" evidence="12">
    <location>
        <position position="24"/>
    </location>
    <ligand>
        <name>Mg(2+)</name>
        <dbReference type="ChEBI" id="CHEBI:18420"/>
    </ligand>
</feature>
<feature type="binding site" evidence="12">
    <location>
        <position position="143"/>
    </location>
    <ligand>
        <name>ATP</name>
        <dbReference type="ChEBI" id="CHEBI:30616"/>
    </ligand>
</feature>
<keyword evidence="4 12" id="KW-0548">Nucleotidyltransferase</keyword>
<dbReference type="EC" id="3.1.3.-" evidence="12"/>
<dbReference type="Pfam" id="PF01743">
    <property type="entry name" value="PolyA_pol"/>
    <property type="match status" value="1"/>
</dbReference>
<feature type="binding site" evidence="12">
    <location>
        <position position="140"/>
    </location>
    <ligand>
        <name>ATP</name>
        <dbReference type="ChEBI" id="CHEBI:30616"/>
    </ligand>
</feature>
<dbReference type="Gene3D" id="3.30.460.10">
    <property type="entry name" value="Beta Polymerase, domain 2"/>
    <property type="match status" value="1"/>
</dbReference>
<keyword evidence="15" id="KW-1185">Reference proteome</keyword>
<feature type="binding site" evidence="12">
    <location>
        <position position="143"/>
    </location>
    <ligand>
        <name>CTP</name>
        <dbReference type="ChEBI" id="CHEBI:37563"/>
    </ligand>
</feature>
<protein>
    <recommendedName>
        <fullName evidence="12">Multifunctional CCA protein</fullName>
    </recommendedName>
    <domain>
        <recommendedName>
            <fullName evidence="12">CCA-adding enzyme</fullName>
            <ecNumber evidence="12">2.7.7.72</ecNumber>
        </recommendedName>
        <alternativeName>
            <fullName evidence="12">CCA tRNA nucleotidyltransferase</fullName>
        </alternativeName>
        <alternativeName>
            <fullName evidence="12">tRNA CCA-pyrophosphorylase</fullName>
        </alternativeName>
        <alternativeName>
            <fullName evidence="12">tRNA adenylyl-/cytidylyl-transferase</fullName>
        </alternativeName>
        <alternativeName>
            <fullName evidence="12">tRNA nucleotidyltransferase</fullName>
        </alternativeName>
        <alternativeName>
            <fullName evidence="12">tRNA-NT</fullName>
        </alternativeName>
    </domain>
    <domain>
        <recommendedName>
            <fullName evidence="12">2'-nucleotidase</fullName>
            <ecNumber evidence="12">3.1.3.-</ecNumber>
        </recommendedName>
    </domain>
    <domain>
        <recommendedName>
            <fullName evidence="12">2',3'-cyclic phosphodiesterase</fullName>
            <ecNumber evidence="12">3.1.4.-</ecNumber>
        </recommendedName>
    </domain>
    <domain>
        <recommendedName>
            <fullName evidence="12">Phosphatase</fullName>
        </recommendedName>
    </domain>
</protein>
<dbReference type="InterPro" id="IPR002646">
    <property type="entry name" value="PolA_pol_head_dom"/>
</dbReference>
<dbReference type="InterPro" id="IPR003607">
    <property type="entry name" value="HD/PDEase_dom"/>
</dbReference>
<gene>
    <name evidence="12" type="primary">cca</name>
    <name evidence="14" type="ORF">J2T60_002451</name>
</gene>
<feature type="binding site" evidence="12">
    <location>
        <position position="14"/>
    </location>
    <ligand>
        <name>CTP</name>
        <dbReference type="ChEBI" id="CHEBI:37563"/>
    </ligand>
</feature>
<dbReference type="PANTHER" id="PTHR47545:SF1">
    <property type="entry name" value="MULTIFUNCTIONAL CCA PROTEIN"/>
    <property type="match status" value="1"/>
</dbReference>